<dbReference type="Gene3D" id="3.40.50.10330">
    <property type="entry name" value="Probable inorganic polyphosphate/atp-NAD kinase, domain 1"/>
    <property type="match status" value="1"/>
</dbReference>
<comment type="caution">
    <text evidence="1">The sequence shown here is derived from an EMBL/GenBank/DDBJ whole genome shotgun (WGS) entry which is preliminary data.</text>
</comment>
<gene>
    <name evidence="1" type="ORF">S03H2_69862</name>
</gene>
<proteinExistence type="predicted"/>
<sequence length="132" mass="13955">PGFMTELSVDEVIGKLPALLAGEGWIDERSLLEAEFSPAEEEQEPSRMFYALNDVVVARGSVARVIYVEASIDGEPLTTYKGDGVIVATATGSTGYSLAAGGPILHPQAKELVLLPILPHLSSAYTVILPST</sequence>
<name>X1K0W4_9ZZZZ</name>
<dbReference type="PANTHER" id="PTHR20275">
    <property type="entry name" value="NAD KINASE"/>
    <property type="match status" value="1"/>
</dbReference>
<dbReference type="Gene3D" id="2.60.200.30">
    <property type="entry name" value="Probable inorganic polyphosphate/atp-NAD kinase, domain 2"/>
    <property type="match status" value="1"/>
</dbReference>
<reference evidence="1" key="1">
    <citation type="journal article" date="2014" name="Front. Microbiol.">
        <title>High frequency of phylogenetically diverse reductive dehalogenase-homologous genes in deep subseafloor sedimentary metagenomes.</title>
        <authorList>
            <person name="Kawai M."/>
            <person name="Futagami T."/>
            <person name="Toyoda A."/>
            <person name="Takaki Y."/>
            <person name="Nishi S."/>
            <person name="Hori S."/>
            <person name="Arai W."/>
            <person name="Tsubouchi T."/>
            <person name="Morono Y."/>
            <person name="Uchiyama I."/>
            <person name="Ito T."/>
            <person name="Fujiyama A."/>
            <person name="Inagaki F."/>
            <person name="Takami H."/>
        </authorList>
    </citation>
    <scope>NUCLEOTIDE SEQUENCE</scope>
    <source>
        <strain evidence="1">Expedition CK06-06</strain>
    </source>
</reference>
<evidence type="ECO:0008006" key="2">
    <source>
        <dbReference type="Google" id="ProtNLM"/>
    </source>
</evidence>
<feature type="non-terminal residue" evidence="1">
    <location>
        <position position="132"/>
    </location>
</feature>
<evidence type="ECO:0000313" key="1">
    <source>
        <dbReference type="EMBL" id="GAI00657.1"/>
    </source>
</evidence>
<organism evidence="1">
    <name type="scientific">marine sediment metagenome</name>
    <dbReference type="NCBI Taxonomy" id="412755"/>
    <lineage>
        <taxon>unclassified sequences</taxon>
        <taxon>metagenomes</taxon>
        <taxon>ecological metagenomes</taxon>
    </lineage>
</organism>
<dbReference type="SUPFAM" id="SSF111331">
    <property type="entry name" value="NAD kinase/diacylglycerol kinase-like"/>
    <property type="match status" value="1"/>
</dbReference>
<dbReference type="InterPro" id="IPR017437">
    <property type="entry name" value="ATP-NAD_kinase_PpnK-typ_C"/>
</dbReference>
<dbReference type="GO" id="GO:0006741">
    <property type="term" value="P:NADP+ biosynthetic process"/>
    <property type="evidence" value="ECO:0007669"/>
    <property type="project" value="TreeGrafter"/>
</dbReference>
<feature type="non-terminal residue" evidence="1">
    <location>
        <position position="1"/>
    </location>
</feature>
<accession>X1K0W4</accession>
<dbReference type="GO" id="GO:0003951">
    <property type="term" value="F:NAD+ kinase activity"/>
    <property type="evidence" value="ECO:0007669"/>
    <property type="project" value="InterPro"/>
</dbReference>
<dbReference type="InterPro" id="IPR016064">
    <property type="entry name" value="NAD/diacylglycerol_kinase_sf"/>
</dbReference>
<dbReference type="InterPro" id="IPR017438">
    <property type="entry name" value="ATP-NAD_kinase_N"/>
</dbReference>
<dbReference type="EMBL" id="BARU01046264">
    <property type="protein sequence ID" value="GAI00657.1"/>
    <property type="molecule type" value="Genomic_DNA"/>
</dbReference>
<dbReference type="Pfam" id="PF20143">
    <property type="entry name" value="NAD_kinase_C"/>
    <property type="match status" value="1"/>
</dbReference>
<dbReference type="AlphaFoldDB" id="X1K0W4"/>
<dbReference type="PANTHER" id="PTHR20275:SF0">
    <property type="entry name" value="NAD KINASE"/>
    <property type="match status" value="1"/>
</dbReference>
<protein>
    <recommendedName>
        <fullName evidence="2">NAD(+) kinase</fullName>
    </recommendedName>
</protein>
<dbReference type="GO" id="GO:0019674">
    <property type="term" value="P:NAD+ metabolic process"/>
    <property type="evidence" value="ECO:0007669"/>
    <property type="project" value="InterPro"/>
</dbReference>